<proteinExistence type="predicted"/>
<accession>A0A2P2N435</accession>
<reference evidence="2" key="1">
    <citation type="submission" date="2018-02" db="EMBL/GenBank/DDBJ databases">
        <title>Rhizophora mucronata_Transcriptome.</title>
        <authorList>
            <person name="Meera S.P."/>
            <person name="Sreeshan A."/>
            <person name="Augustine A."/>
        </authorList>
    </citation>
    <scope>NUCLEOTIDE SEQUENCE</scope>
    <source>
        <tissue evidence="2">Leaf</tissue>
    </source>
</reference>
<name>A0A2P2N435_RHIMU</name>
<evidence type="ECO:0000313" key="2">
    <source>
        <dbReference type="EMBL" id="MBX37262.1"/>
    </source>
</evidence>
<dbReference type="AlphaFoldDB" id="A0A2P2N435"/>
<dbReference type="EMBL" id="GGEC01056778">
    <property type="protein sequence ID" value="MBX37262.1"/>
    <property type="molecule type" value="Transcribed_RNA"/>
</dbReference>
<sequence>MIEESKCRITLPDPGVGQAPHRHTCHFDAITLPGTDNNLLLSFQGFILGSFFILVCLPDQNLDLNLDQWGNSL</sequence>
<keyword evidence="1" id="KW-0472">Membrane</keyword>
<organism evidence="2">
    <name type="scientific">Rhizophora mucronata</name>
    <name type="common">Asiatic mangrove</name>
    <dbReference type="NCBI Taxonomy" id="61149"/>
    <lineage>
        <taxon>Eukaryota</taxon>
        <taxon>Viridiplantae</taxon>
        <taxon>Streptophyta</taxon>
        <taxon>Embryophyta</taxon>
        <taxon>Tracheophyta</taxon>
        <taxon>Spermatophyta</taxon>
        <taxon>Magnoliopsida</taxon>
        <taxon>eudicotyledons</taxon>
        <taxon>Gunneridae</taxon>
        <taxon>Pentapetalae</taxon>
        <taxon>rosids</taxon>
        <taxon>fabids</taxon>
        <taxon>Malpighiales</taxon>
        <taxon>Rhizophoraceae</taxon>
        <taxon>Rhizophora</taxon>
    </lineage>
</organism>
<protein>
    <submittedName>
        <fullName evidence="2">Uncharacterized protein</fullName>
    </submittedName>
</protein>
<keyword evidence="1" id="KW-0812">Transmembrane</keyword>
<keyword evidence="1" id="KW-1133">Transmembrane helix</keyword>
<feature type="transmembrane region" description="Helical" evidence="1">
    <location>
        <begin position="39"/>
        <end position="57"/>
    </location>
</feature>
<evidence type="ECO:0000256" key="1">
    <source>
        <dbReference type="SAM" id="Phobius"/>
    </source>
</evidence>